<dbReference type="InParanoid" id="A0A0C3G4K3"/>
<dbReference type="HAMAP" id="MF_00845">
    <property type="entry name" value="TetX_monooxygenase"/>
    <property type="match status" value="1"/>
</dbReference>
<keyword evidence="1" id="KW-0285">Flavoprotein</keyword>
<evidence type="ECO:0000256" key="1">
    <source>
        <dbReference type="ARBA" id="ARBA00022630"/>
    </source>
</evidence>
<keyword evidence="5" id="KW-0732">Signal</keyword>
<keyword evidence="2" id="KW-0274">FAD</keyword>
<dbReference type="GO" id="GO:0004497">
    <property type="term" value="F:monooxygenase activity"/>
    <property type="evidence" value="ECO:0007669"/>
    <property type="project" value="UniProtKB-KW"/>
</dbReference>
<accession>A0A0C3G4K3</accession>
<dbReference type="SUPFAM" id="SSF51905">
    <property type="entry name" value="FAD/NAD(P)-binding domain"/>
    <property type="match status" value="1"/>
</dbReference>
<dbReference type="AlphaFoldDB" id="A0A0C3G4K3"/>
<feature type="domain" description="FAD-binding" evidence="6">
    <location>
        <begin position="7"/>
        <end position="367"/>
    </location>
</feature>
<keyword evidence="4" id="KW-0503">Monooxygenase</keyword>
<sequence>MSTNPHIAIIGAGLGGLTLAKVLQLHRVSCTIYELEASPNVRTQGGSLDLKLESGQRALELAGLTKEFVAIARPEGDNMRMAGKDGKVLFAMQGFDFQDGFEAVQKVERERAEREKSAESKPVGVWDDAIRPEVDRGMLRQLFLDSLAPETIKWGHKLVSILTSNSSSTSHKHQLTFANGITVAADVVVGADGAWSYVRSAITSAKPEYTGVTMVEVQLSDVDTRFPEIGKMIGRGSFITSQDNKALMAQRNANSHVRTYVALRIAEDWVKTCNIPFETDPRETRLKILEYYQGWAPELRKLVELCDDAFTPRRIYQMPIGLKWEHKAGITVLGDAAHLLSPFGGEGANLAMLDGAELALAIASVASPNSDSTETMDSAIIRYEQVMFARGNETAAESDTTMTEFISEEGAARGAAYMRNQFTMHQGLPE</sequence>
<feature type="signal peptide" evidence="5">
    <location>
        <begin position="1"/>
        <end position="20"/>
    </location>
</feature>
<dbReference type="GO" id="GO:0046677">
    <property type="term" value="P:response to antibiotic"/>
    <property type="evidence" value="ECO:0007669"/>
    <property type="project" value="InterPro"/>
</dbReference>
<dbReference type="Pfam" id="PF01494">
    <property type="entry name" value="FAD_binding_3"/>
    <property type="match status" value="1"/>
</dbReference>
<dbReference type="PANTHER" id="PTHR46972">
    <property type="entry name" value="MONOOXYGENASE ASQM-RELATED"/>
    <property type="match status" value="1"/>
</dbReference>
<keyword evidence="3" id="KW-0560">Oxidoreductase</keyword>
<dbReference type="OrthoDB" id="655030at2759"/>
<name>A0A0C3G4K3_PILCF</name>
<reference evidence="8" key="2">
    <citation type="submission" date="2015-01" db="EMBL/GenBank/DDBJ databases">
        <title>Evolutionary Origins and Diversification of the Mycorrhizal Mutualists.</title>
        <authorList>
            <consortium name="DOE Joint Genome Institute"/>
            <consortium name="Mycorrhizal Genomics Consortium"/>
            <person name="Kohler A."/>
            <person name="Kuo A."/>
            <person name="Nagy L.G."/>
            <person name="Floudas D."/>
            <person name="Copeland A."/>
            <person name="Barry K.W."/>
            <person name="Cichocki N."/>
            <person name="Veneault-Fourrey C."/>
            <person name="LaButti K."/>
            <person name="Lindquist E.A."/>
            <person name="Lipzen A."/>
            <person name="Lundell T."/>
            <person name="Morin E."/>
            <person name="Murat C."/>
            <person name="Riley R."/>
            <person name="Ohm R."/>
            <person name="Sun H."/>
            <person name="Tunlid A."/>
            <person name="Henrissat B."/>
            <person name="Grigoriev I.V."/>
            <person name="Hibbett D.S."/>
            <person name="Martin F."/>
        </authorList>
    </citation>
    <scope>NUCLEOTIDE SEQUENCE [LARGE SCALE GENOMIC DNA]</scope>
    <source>
        <strain evidence="8">F 1598</strain>
    </source>
</reference>
<proteinExistence type="inferred from homology"/>
<evidence type="ECO:0000256" key="3">
    <source>
        <dbReference type="ARBA" id="ARBA00023002"/>
    </source>
</evidence>
<protein>
    <recommendedName>
        <fullName evidence="6">FAD-binding domain-containing protein</fullName>
    </recommendedName>
</protein>
<evidence type="ECO:0000256" key="2">
    <source>
        <dbReference type="ARBA" id="ARBA00022827"/>
    </source>
</evidence>
<dbReference type="InterPro" id="IPR036188">
    <property type="entry name" value="FAD/NAD-bd_sf"/>
</dbReference>
<evidence type="ECO:0000313" key="7">
    <source>
        <dbReference type="EMBL" id="KIM91155.1"/>
    </source>
</evidence>
<evidence type="ECO:0000256" key="4">
    <source>
        <dbReference type="ARBA" id="ARBA00023033"/>
    </source>
</evidence>
<dbReference type="HOGENOM" id="CLU_009665_4_0_1"/>
<reference evidence="7 8" key="1">
    <citation type="submission" date="2014-04" db="EMBL/GenBank/DDBJ databases">
        <authorList>
            <consortium name="DOE Joint Genome Institute"/>
            <person name="Kuo A."/>
            <person name="Tarkka M."/>
            <person name="Buscot F."/>
            <person name="Kohler A."/>
            <person name="Nagy L.G."/>
            <person name="Floudas D."/>
            <person name="Copeland A."/>
            <person name="Barry K.W."/>
            <person name="Cichocki N."/>
            <person name="Veneault-Fourrey C."/>
            <person name="LaButti K."/>
            <person name="Lindquist E.A."/>
            <person name="Lipzen A."/>
            <person name="Lundell T."/>
            <person name="Morin E."/>
            <person name="Murat C."/>
            <person name="Sun H."/>
            <person name="Tunlid A."/>
            <person name="Henrissat B."/>
            <person name="Grigoriev I.V."/>
            <person name="Hibbett D.S."/>
            <person name="Martin F."/>
            <person name="Nordberg H.P."/>
            <person name="Cantor M.N."/>
            <person name="Hua S.X."/>
        </authorList>
    </citation>
    <scope>NUCLEOTIDE SEQUENCE [LARGE SCALE GENOMIC DNA]</scope>
    <source>
        <strain evidence="7 8">F 1598</strain>
    </source>
</reference>
<evidence type="ECO:0000259" key="6">
    <source>
        <dbReference type="Pfam" id="PF01494"/>
    </source>
</evidence>
<dbReference type="PRINTS" id="PR00420">
    <property type="entry name" value="RNGMNOXGNASE"/>
</dbReference>
<dbReference type="InterPro" id="IPR043683">
    <property type="entry name" value="TetX_monooxygenase"/>
</dbReference>
<gene>
    <name evidence="7" type="ORF">PILCRDRAFT_811654</name>
</gene>
<evidence type="ECO:0000256" key="5">
    <source>
        <dbReference type="SAM" id="SignalP"/>
    </source>
</evidence>
<dbReference type="PANTHER" id="PTHR46972:SF1">
    <property type="entry name" value="FAD DEPENDENT OXIDOREDUCTASE DOMAIN-CONTAINING PROTEIN"/>
    <property type="match status" value="1"/>
</dbReference>
<evidence type="ECO:0000313" key="8">
    <source>
        <dbReference type="Proteomes" id="UP000054166"/>
    </source>
</evidence>
<dbReference type="Gene3D" id="3.50.50.60">
    <property type="entry name" value="FAD/NAD(P)-binding domain"/>
    <property type="match status" value="1"/>
</dbReference>
<feature type="chain" id="PRO_5002164458" description="FAD-binding domain-containing protein" evidence="5">
    <location>
        <begin position="21"/>
        <end position="430"/>
    </location>
</feature>
<dbReference type="EMBL" id="KN832972">
    <property type="protein sequence ID" value="KIM91155.1"/>
    <property type="molecule type" value="Genomic_DNA"/>
</dbReference>
<organism evidence="7 8">
    <name type="scientific">Piloderma croceum (strain F 1598)</name>
    <dbReference type="NCBI Taxonomy" id="765440"/>
    <lineage>
        <taxon>Eukaryota</taxon>
        <taxon>Fungi</taxon>
        <taxon>Dikarya</taxon>
        <taxon>Basidiomycota</taxon>
        <taxon>Agaricomycotina</taxon>
        <taxon>Agaricomycetes</taxon>
        <taxon>Agaricomycetidae</taxon>
        <taxon>Atheliales</taxon>
        <taxon>Atheliaceae</taxon>
        <taxon>Piloderma</taxon>
    </lineage>
</organism>
<dbReference type="STRING" id="765440.A0A0C3G4K3"/>
<dbReference type="Proteomes" id="UP000054166">
    <property type="component" value="Unassembled WGS sequence"/>
</dbReference>
<dbReference type="GO" id="GO:0071949">
    <property type="term" value="F:FAD binding"/>
    <property type="evidence" value="ECO:0007669"/>
    <property type="project" value="InterPro"/>
</dbReference>
<dbReference type="InterPro" id="IPR002938">
    <property type="entry name" value="FAD-bd"/>
</dbReference>
<keyword evidence="8" id="KW-1185">Reference proteome</keyword>